<evidence type="ECO:0000313" key="1">
    <source>
        <dbReference type="EMBL" id="CEK78236.1"/>
    </source>
</evidence>
<dbReference type="AlphaFoldDB" id="A0A0B7ADW2"/>
<name>A0A0B7ADW2_9EUPU</name>
<proteinExistence type="predicted"/>
<accession>A0A0B7ADW2</accession>
<protein>
    <submittedName>
        <fullName evidence="1">Uncharacterized protein</fullName>
    </submittedName>
</protein>
<organism evidence="1">
    <name type="scientific">Arion vulgaris</name>
    <dbReference type="NCBI Taxonomy" id="1028688"/>
    <lineage>
        <taxon>Eukaryota</taxon>
        <taxon>Metazoa</taxon>
        <taxon>Spiralia</taxon>
        <taxon>Lophotrochozoa</taxon>
        <taxon>Mollusca</taxon>
        <taxon>Gastropoda</taxon>
        <taxon>Heterobranchia</taxon>
        <taxon>Euthyneura</taxon>
        <taxon>Panpulmonata</taxon>
        <taxon>Eupulmonata</taxon>
        <taxon>Stylommatophora</taxon>
        <taxon>Helicina</taxon>
        <taxon>Arionoidea</taxon>
        <taxon>Arionidae</taxon>
        <taxon>Arion</taxon>
    </lineage>
</organism>
<reference evidence="1" key="1">
    <citation type="submission" date="2014-12" db="EMBL/GenBank/DDBJ databases">
        <title>Insight into the proteome of Arion vulgaris.</title>
        <authorList>
            <person name="Aradska J."/>
            <person name="Bulat T."/>
            <person name="Smidak R."/>
            <person name="Sarate P."/>
            <person name="Gangsoo J."/>
            <person name="Sialana F."/>
            <person name="Bilban M."/>
            <person name="Lubec G."/>
        </authorList>
    </citation>
    <scope>NUCLEOTIDE SEQUENCE</scope>
    <source>
        <tissue evidence="1">Skin</tissue>
    </source>
</reference>
<gene>
    <name evidence="1" type="primary">ORF109057</name>
</gene>
<dbReference type="EMBL" id="HACG01031371">
    <property type="protein sequence ID" value="CEK78236.1"/>
    <property type="molecule type" value="Transcribed_RNA"/>
</dbReference>
<sequence length="65" mass="7468">MLILSACSPYFSSTYTAFLDIINFMQKIDVSNLQIIFTFETVLNNIVFLKVVTKLPISDWTFPIT</sequence>